<dbReference type="SUPFAM" id="SSF103473">
    <property type="entry name" value="MFS general substrate transporter"/>
    <property type="match status" value="1"/>
</dbReference>
<dbReference type="Proteomes" id="UP000270924">
    <property type="component" value="Unassembled WGS sequence"/>
</dbReference>
<evidence type="ECO:0000313" key="8">
    <source>
        <dbReference type="Proteomes" id="UP000270924"/>
    </source>
</evidence>
<evidence type="ECO:0000313" key="7">
    <source>
        <dbReference type="EMBL" id="VDM15448.1"/>
    </source>
</evidence>
<feature type="transmembrane region" description="Helical" evidence="5">
    <location>
        <begin position="12"/>
        <end position="32"/>
    </location>
</feature>
<dbReference type="PANTHER" id="PTHR24064">
    <property type="entry name" value="SOLUTE CARRIER FAMILY 22 MEMBER"/>
    <property type="match status" value="1"/>
</dbReference>
<keyword evidence="4 5" id="KW-0472">Membrane</keyword>
<sequence length="134" mass="15625">MNAFAWDTYSFIVLRFLTGLAFPALFQLPFILSMEFMGKSGRIFSIIMLDVFFGVAMVLLGVLAMFIRRWRQLIFFSNAPFIILFVYYFIVPESPRWLVSVGRYAEAKSIIKRLAKINGRNEVDVDELMIKYLN</sequence>
<feature type="domain" description="Major facilitator superfamily (MFS) profile" evidence="6">
    <location>
        <begin position="1"/>
        <end position="134"/>
    </location>
</feature>
<keyword evidence="3 5" id="KW-1133">Transmembrane helix</keyword>
<dbReference type="Pfam" id="PF00083">
    <property type="entry name" value="Sugar_tr"/>
    <property type="match status" value="1"/>
</dbReference>
<proteinExistence type="predicted"/>
<keyword evidence="2 5" id="KW-0812">Transmembrane</keyword>
<dbReference type="InParanoid" id="A0A3P7FY36"/>
<evidence type="ECO:0000259" key="6">
    <source>
        <dbReference type="PROSITE" id="PS50850"/>
    </source>
</evidence>
<dbReference type="OrthoDB" id="5857750at2759"/>
<protein>
    <recommendedName>
        <fullName evidence="6">Major facilitator superfamily (MFS) profile domain-containing protein</fullName>
    </recommendedName>
</protein>
<dbReference type="GO" id="GO:0022857">
    <property type="term" value="F:transmembrane transporter activity"/>
    <property type="evidence" value="ECO:0007669"/>
    <property type="project" value="InterPro"/>
</dbReference>
<dbReference type="InterPro" id="IPR020846">
    <property type="entry name" value="MFS_dom"/>
</dbReference>
<evidence type="ECO:0000256" key="3">
    <source>
        <dbReference type="ARBA" id="ARBA00022989"/>
    </source>
</evidence>
<dbReference type="OMA" id="FIYYFIV"/>
<dbReference type="PROSITE" id="PS50850">
    <property type="entry name" value="MFS"/>
    <property type="match status" value="1"/>
</dbReference>
<keyword evidence="8" id="KW-1185">Reference proteome</keyword>
<feature type="transmembrane region" description="Helical" evidence="5">
    <location>
        <begin position="44"/>
        <end position="67"/>
    </location>
</feature>
<feature type="transmembrane region" description="Helical" evidence="5">
    <location>
        <begin position="73"/>
        <end position="90"/>
    </location>
</feature>
<comment type="subcellular location">
    <subcellularLocation>
        <location evidence="1">Membrane</location>
        <topology evidence="1">Multi-pass membrane protein</topology>
    </subcellularLocation>
</comment>
<dbReference type="AlphaFoldDB" id="A0A3P7FY36"/>
<gene>
    <name evidence="7" type="ORF">WBA_LOCUS8834</name>
</gene>
<dbReference type="InterPro" id="IPR036259">
    <property type="entry name" value="MFS_trans_sf"/>
</dbReference>
<dbReference type="InterPro" id="IPR005828">
    <property type="entry name" value="MFS_sugar_transport-like"/>
</dbReference>
<evidence type="ECO:0000256" key="2">
    <source>
        <dbReference type="ARBA" id="ARBA00022692"/>
    </source>
</evidence>
<accession>A0A3P7FY36</accession>
<reference evidence="7 8" key="1">
    <citation type="submission" date="2018-11" db="EMBL/GenBank/DDBJ databases">
        <authorList>
            <consortium name="Pathogen Informatics"/>
        </authorList>
    </citation>
    <scope>NUCLEOTIDE SEQUENCE [LARGE SCALE GENOMIC DNA]</scope>
</reference>
<dbReference type="GO" id="GO:0016020">
    <property type="term" value="C:membrane"/>
    <property type="evidence" value="ECO:0007669"/>
    <property type="project" value="UniProtKB-SubCell"/>
</dbReference>
<evidence type="ECO:0000256" key="1">
    <source>
        <dbReference type="ARBA" id="ARBA00004141"/>
    </source>
</evidence>
<evidence type="ECO:0000256" key="4">
    <source>
        <dbReference type="ARBA" id="ARBA00023136"/>
    </source>
</evidence>
<evidence type="ECO:0000256" key="5">
    <source>
        <dbReference type="SAM" id="Phobius"/>
    </source>
</evidence>
<name>A0A3P7FY36_WUCBA</name>
<organism evidence="7 8">
    <name type="scientific">Wuchereria bancrofti</name>
    <dbReference type="NCBI Taxonomy" id="6293"/>
    <lineage>
        <taxon>Eukaryota</taxon>
        <taxon>Metazoa</taxon>
        <taxon>Ecdysozoa</taxon>
        <taxon>Nematoda</taxon>
        <taxon>Chromadorea</taxon>
        <taxon>Rhabditida</taxon>
        <taxon>Spirurina</taxon>
        <taxon>Spiruromorpha</taxon>
        <taxon>Filarioidea</taxon>
        <taxon>Onchocercidae</taxon>
        <taxon>Wuchereria</taxon>
    </lineage>
</organism>
<dbReference type="Gene3D" id="1.20.1250.20">
    <property type="entry name" value="MFS general substrate transporter like domains"/>
    <property type="match status" value="1"/>
</dbReference>
<dbReference type="EMBL" id="UYWW01007835">
    <property type="protein sequence ID" value="VDM15448.1"/>
    <property type="molecule type" value="Genomic_DNA"/>
</dbReference>